<keyword evidence="2" id="KW-0067">ATP-binding</keyword>
<dbReference type="PROSITE" id="PS00675">
    <property type="entry name" value="SIGMA54_INTERACT_1"/>
    <property type="match status" value="1"/>
</dbReference>
<evidence type="ECO:0000313" key="10">
    <source>
        <dbReference type="Proteomes" id="UP000579281"/>
    </source>
</evidence>
<dbReference type="Gene3D" id="3.30.450.20">
    <property type="entry name" value="PAS domain"/>
    <property type="match status" value="1"/>
</dbReference>
<proteinExistence type="predicted"/>
<dbReference type="InterPro" id="IPR013767">
    <property type="entry name" value="PAS_fold"/>
</dbReference>
<name>A0A841KW16_9FIRM</name>
<dbReference type="InterPro" id="IPR025662">
    <property type="entry name" value="Sigma_54_int_dom_ATP-bd_1"/>
</dbReference>
<dbReference type="Gene3D" id="3.40.50.10660">
    <property type="entry name" value="PrpR receptor domain-like"/>
    <property type="match status" value="1"/>
</dbReference>
<dbReference type="PROSITE" id="PS50112">
    <property type="entry name" value="PAS"/>
    <property type="match status" value="1"/>
</dbReference>
<protein>
    <submittedName>
        <fullName evidence="9">PAS domain S-box-containing protein</fullName>
    </submittedName>
</protein>
<dbReference type="AlphaFoldDB" id="A0A841KW16"/>
<keyword evidence="5" id="KW-0010">Activator</keyword>
<dbReference type="GO" id="GO:0000156">
    <property type="term" value="F:phosphorelay response regulator activity"/>
    <property type="evidence" value="ECO:0007669"/>
    <property type="project" value="InterPro"/>
</dbReference>
<dbReference type="InterPro" id="IPR002197">
    <property type="entry name" value="HTH_Fis"/>
</dbReference>
<gene>
    <name evidence="9" type="ORF">HNQ80_001201</name>
</gene>
<dbReference type="GO" id="GO:0043565">
    <property type="term" value="F:sequence-specific DNA binding"/>
    <property type="evidence" value="ECO:0007669"/>
    <property type="project" value="InterPro"/>
</dbReference>
<dbReference type="InterPro" id="IPR027417">
    <property type="entry name" value="P-loop_NTPase"/>
</dbReference>
<feature type="domain" description="PAS" evidence="8">
    <location>
        <begin position="191"/>
        <end position="242"/>
    </location>
</feature>
<dbReference type="Pfam" id="PF00989">
    <property type="entry name" value="PAS"/>
    <property type="match status" value="1"/>
</dbReference>
<dbReference type="Gene3D" id="3.40.50.2300">
    <property type="match status" value="1"/>
</dbReference>
<dbReference type="EMBL" id="JACHEN010000005">
    <property type="protein sequence ID" value="MBB6215112.1"/>
    <property type="molecule type" value="Genomic_DNA"/>
</dbReference>
<dbReference type="Pfam" id="PF00158">
    <property type="entry name" value="Sigma54_activat"/>
    <property type="match status" value="1"/>
</dbReference>
<keyword evidence="3" id="KW-0805">Transcription regulation</keyword>
<evidence type="ECO:0000256" key="6">
    <source>
        <dbReference type="ARBA" id="ARBA00023163"/>
    </source>
</evidence>
<dbReference type="PANTHER" id="PTHR32071:SF57">
    <property type="entry name" value="C4-DICARBOXYLATE TRANSPORT TRANSCRIPTIONAL REGULATORY PROTEIN DCTD"/>
    <property type="match status" value="1"/>
</dbReference>
<dbReference type="SUPFAM" id="SSF159800">
    <property type="entry name" value="PrpR receptor domain-like"/>
    <property type="match status" value="1"/>
</dbReference>
<dbReference type="InterPro" id="IPR009057">
    <property type="entry name" value="Homeodomain-like_sf"/>
</dbReference>
<evidence type="ECO:0000259" key="8">
    <source>
        <dbReference type="PROSITE" id="PS50112"/>
    </source>
</evidence>
<dbReference type="SUPFAM" id="SSF55785">
    <property type="entry name" value="PYP-like sensor domain (PAS domain)"/>
    <property type="match status" value="1"/>
</dbReference>
<keyword evidence="4" id="KW-0238">DNA-binding</keyword>
<dbReference type="SUPFAM" id="SSF46689">
    <property type="entry name" value="Homeodomain-like"/>
    <property type="match status" value="1"/>
</dbReference>
<dbReference type="PROSITE" id="PS00676">
    <property type="entry name" value="SIGMA54_INTERACT_2"/>
    <property type="match status" value="1"/>
</dbReference>
<dbReference type="PRINTS" id="PR01590">
    <property type="entry name" value="HTHFIS"/>
</dbReference>
<dbReference type="PANTHER" id="PTHR32071">
    <property type="entry name" value="TRANSCRIPTIONAL REGULATORY PROTEIN"/>
    <property type="match status" value="1"/>
</dbReference>
<dbReference type="InterPro" id="IPR000014">
    <property type="entry name" value="PAS"/>
</dbReference>
<accession>A0A841KW16</accession>
<dbReference type="InterPro" id="IPR002078">
    <property type="entry name" value="Sigma_54_int"/>
</dbReference>
<organism evidence="9 10">
    <name type="scientific">Anaerosolibacter carboniphilus</name>
    <dbReference type="NCBI Taxonomy" id="1417629"/>
    <lineage>
        <taxon>Bacteria</taxon>
        <taxon>Bacillati</taxon>
        <taxon>Bacillota</taxon>
        <taxon>Clostridia</taxon>
        <taxon>Peptostreptococcales</taxon>
        <taxon>Thermotaleaceae</taxon>
        <taxon>Anaerosolibacter</taxon>
    </lineage>
</organism>
<keyword evidence="1" id="KW-0547">Nucleotide-binding</keyword>
<dbReference type="InterPro" id="IPR058031">
    <property type="entry name" value="AAA_lid_NorR"/>
</dbReference>
<dbReference type="PROSITE" id="PS50045">
    <property type="entry name" value="SIGMA54_INTERACT_4"/>
    <property type="match status" value="1"/>
</dbReference>
<evidence type="ECO:0000256" key="4">
    <source>
        <dbReference type="ARBA" id="ARBA00023125"/>
    </source>
</evidence>
<dbReference type="FunFam" id="1.10.8.60:FF:000014">
    <property type="entry name" value="DNA-binding transcriptional regulator NtrC"/>
    <property type="match status" value="1"/>
</dbReference>
<dbReference type="GO" id="GO:0005524">
    <property type="term" value="F:ATP binding"/>
    <property type="evidence" value="ECO:0007669"/>
    <property type="project" value="UniProtKB-KW"/>
</dbReference>
<dbReference type="SUPFAM" id="SSF52540">
    <property type="entry name" value="P-loop containing nucleoside triphosphate hydrolases"/>
    <property type="match status" value="1"/>
</dbReference>
<evidence type="ECO:0000256" key="3">
    <source>
        <dbReference type="ARBA" id="ARBA00023015"/>
    </source>
</evidence>
<evidence type="ECO:0000259" key="7">
    <source>
        <dbReference type="PROSITE" id="PS50045"/>
    </source>
</evidence>
<dbReference type="GO" id="GO:0006355">
    <property type="term" value="P:regulation of DNA-templated transcription"/>
    <property type="evidence" value="ECO:0007669"/>
    <property type="project" value="InterPro"/>
</dbReference>
<dbReference type="Pfam" id="PF02954">
    <property type="entry name" value="HTH_8"/>
    <property type="match status" value="1"/>
</dbReference>
<evidence type="ECO:0000256" key="2">
    <source>
        <dbReference type="ARBA" id="ARBA00022840"/>
    </source>
</evidence>
<dbReference type="InterPro" id="IPR025943">
    <property type="entry name" value="Sigma_54_int_dom_ATP-bd_2"/>
</dbReference>
<evidence type="ECO:0000256" key="5">
    <source>
        <dbReference type="ARBA" id="ARBA00023159"/>
    </source>
</evidence>
<reference evidence="9 10" key="1">
    <citation type="submission" date="2020-08" db="EMBL/GenBank/DDBJ databases">
        <title>Genomic Encyclopedia of Type Strains, Phase IV (KMG-IV): sequencing the most valuable type-strain genomes for metagenomic binning, comparative biology and taxonomic classification.</title>
        <authorList>
            <person name="Goeker M."/>
        </authorList>
    </citation>
    <scope>NUCLEOTIDE SEQUENCE [LARGE SCALE GENOMIC DNA]</scope>
    <source>
        <strain evidence="9 10">DSM 103526</strain>
    </source>
</reference>
<dbReference type="NCBIfam" id="TIGR00229">
    <property type="entry name" value="sensory_box"/>
    <property type="match status" value="1"/>
</dbReference>
<dbReference type="Pfam" id="PF25601">
    <property type="entry name" value="AAA_lid_14"/>
    <property type="match status" value="1"/>
</dbReference>
<dbReference type="RefSeq" id="WP_184309108.1">
    <property type="nucleotide sequence ID" value="NZ_JACHEN010000005.1"/>
</dbReference>
<dbReference type="Gene3D" id="1.10.10.60">
    <property type="entry name" value="Homeodomain-like"/>
    <property type="match status" value="1"/>
</dbReference>
<dbReference type="InterPro" id="IPR003593">
    <property type="entry name" value="AAA+_ATPase"/>
</dbReference>
<dbReference type="InterPro" id="IPR035965">
    <property type="entry name" value="PAS-like_dom_sf"/>
</dbReference>
<dbReference type="CDD" id="cd14279">
    <property type="entry name" value="CUE"/>
    <property type="match status" value="1"/>
</dbReference>
<keyword evidence="10" id="KW-1185">Reference proteome</keyword>
<evidence type="ECO:0000256" key="1">
    <source>
        <dbReference type="ARBA" id="ARBA00022741"/>
    </source>
</evidence>
<dbReference type="SMART" id="SM00091">
    <property type="entry name" value="PAS"/>
    <property type="match status" value="1"/>
</dbReference>
<evidence type="ECO:0000313" key="9">
    <source>
        <dbReference type="EMBL" id="MBB6215112.1"/>
    </source>
</evidence>
<dbReference type="FunFam" id="3.40.50.300:FF:000006">
    <property type="entry name" value="DNA-binding transcriptional regulator NtrC"/>
    <property type="match status" value="1"/>
</dbReference>
<dbReference type="CDD" id="cd00009">
    <property type="entry name" value="AAA"/>
    <property type="match status" value="1"/>
</dbReference>
<sequence length="628" mass="71032">MYKIGMIVPKDLIEDARAAIEENQGGVTLLEGSMDEGVRLIKDLMNSPFEVLVARGGTDELLRKSGIEIPIVTIPITSMDILRAMKAGEKIGSKMALIAFQNMMSAVENYEEVMEYEIEKCVVESREEVEEKIVMLISQGFDTIIGGGIVADFGKKYGVHTIMINTGKDVIARSILEAKRLAAAMWEEKEKGEKFRTVVEYAYDGIISVDREGKINILNPSAENLLKRKNKNLIGKNIQEVFPQMELLDTLTRGVEETEVIKNIQGSPFIFSKIPIHIEKEAIGAIAIFQDTGKIQRMEEKIRRESVKTGHFARYTFEDMLGVSDVMAESIQIAKEYAKTNSTVLIEGETGTGKEIVAQSIHNASGRVHDPFVAVNCAALPESLLESELFGYAPGAFTGADRKGKKGIFELAHGGTIFLDEISEIHPRLQGRLLRVIQEKQVMRIGDNRVIPIDVRIIAATNRNLEQLVEEGYFREDLYYRLNVLRLLLPSLRERQEDIPLLLNHFLQQYGQRMDKEKIHIEKDALEVLCQYPWKGNVRELKNFAERLVVMTQKTIIQEKDLKERFLGRGKKPQKLVQEVHLPNVEKNTIEQVLQQYGGNVSKAAEVLGTSRTTLWRKMKKYNINVSR</sequence>
<comment type="caution">
    <text evidence="9">The sequence shown here is derived from an EMBL/GenBank/DDBJ whole genome shotgun (WGS) entry which is preliminary data.</text>
</comment>
<dbReference type="CDD" id="cd00130">
    <property type="entry name" value="PAS"/>
    <property type="match status" value="1"/>
</dbReference>
<dbReference type="Gene3D" id="3.40.50.300">
    <property type="entry name" value="P-loop containing nucleotide triphosphate hydrolases"/>
    <property type="match status" value="1"/>
</dbReference>
<dbReference type="SMART" id="SM00382">
    <property type="entry name" value="AAA"/>
    <property type="match status" value="1"/>
</dbReference>
<dbReference type="Gene3D" id="1.10.8.60">
    <property type="match status" value="1"/>
</dbReference>
<dbReference type="Proteomes" id="UP000579281">
    <property type="component" value="Unassembled WGS sequence"/>
</dbReference>
<keyword evidence="6" id="KW-0804">Transcription</keyword>
<dbReference type="Pfam" id="PF06506">
    <property type="entry name" value="PrpR_N"/>
    <property type="match status" value="1"/>
</dbReference>
<dbReference type="InterPro" id="IPR010524">
    <property type="entry name" value="Sig_transdc_resp-reg_PrpR_N"/>
</dbReference>
<feature type="domain" description="Sigma-54 factor interaction" evidence="7">
    <location>
        <begin position="320"/>
        <end position="550"/>
    </location>
</feature>